<dbReference type="PANTHER" id="PTHR48081:SF6">
    <property type="entry name" value="PEPTIDASE S9 PROLYL OLIGOPEPTIDASE CATALYTIC DOMAIN-CONTAINING PROTEIN"/>
    <property type="match status" value="1"/>
</dbReference>
<organism evidence="4 5">
    <name type="scientific">Flavobacterium rivulicola</name>
    <dbReference type="NCBI Taxonomy" id="2732161"/>
    <lineage>
        <taxon>Bacteria</taxon>
        <taxon>Pseudomonadati</taxon>
        <taxon>Bacteroidota</taxon>
        <taxon>Flavobacteriia</taxon>
        <taxon>Flavobacteriales</taxon>
        <taxon>Flavobacteriaceae</taxon>
        <taxon>Flavobacterium</taxon>
    </lineage>
</organism>
<gene>
    <name evidence="4" type="ORF">HKT18_08690</name>
</gene>
<dbReference type="InterPro" id="IPR029058">
    <property type="entry name" value="AB_hydrolase_fold"/>
</dbReference>
<evidence type="ECO:0000256" key="1">
    <source>
        <dbReference type="ARBA" id="ARBA00022801"/>
    </source>
</evidence>
<dbReference type="InterPro" id="IPR050300">
    <property type="entry name" value="GDXG_lipolytic_enzyme"/>
</dbReference>
<feature type="domain" description="BD-FAE-like" evidence="3">
    <location>
        <begin position="75"/>
        <end position="273"/>
    </location>
</feature>
<evidence type="ECO:0000259" key="3">
    <source>
        <dbReference type="Pfam" id="PF20434"/>
    </source>
</evidence>
<name>A0A7Y3VZ89_9FLAO</name>
<accession>A0A7Y3VZ89</accession>
<keyword evidence="2" id="KW-0812">Transmembrane</keyword>
<evidence type="ECO:0000256" key="2">
    <source>
        <dbReference type="SAM" id="Phobius"/>
    </source>
</evidence>
<comment type="caution">
    <text evidence="4">The sequence shown here is derived from an EMBL/GenBank/DDBJ whole genome shotgun (WGS) entry which is preliminary data.</text>
</comment>
<keyword evidence="2" id="KW-1133">Transmembrane helix</keyword>
<dbReference type="GO" id="GO:0016787">
    <property type="term" value="F:hydrolase activity"/>
    <property type="evidence" value="ECO:0007669"/>
    <property type="project" value="UniProtKB-KW"/>
</dbReference>
<reference evidence="4 5" key="1">
    <citation type="submission" date="2020-05" db="EMBL/GenBank/DDBJ databases">
        <title>Draft genome of Flavobacterium sp. IMCC34852.</title>
        <authorList>
            <person name="Song J."/>
            <person name="Cho J.-C."/>
        </authorList>
    </citation>
    <scope>NUCLEOTIDE SEQUENCE [LARGE SCALE GENOMIC DNA]</scope>
    <source>
        <strain evidence="4 5">IMCC34852</strain>
    </source>
</reference>
<dbReference type="InterPro" id="IPR049492">
    <property type="entry name" value="BD-FAE-like_dom"/>
</dbReference>
<keyword evidence="5" id="KW-1185">Reference proteome</keyword>
<dbReference type="SUPFAM" id="SSF53474">
    <property type="entry name" value="alpha/beta-Hydrolases"/>
    <property type="match status" value="1"/>
</dbReference>
<dbReference type="Gene3D" id="3.40.50.1820">
    <property type="entry name" value="alpha/beta hydrolase"/>
    <property type="match status" value="1"/>
</dbReference>
<keyword evidence="1 4" id="KW-0378">Hydrolase</keyword>
<dbReference type="EMBL" id="JABEVX010000004">
    <property type="protein sequence ID" value="NNT72287.1"/>
    <property type="molecule type" value="Genomic_DNA"/>
</dbReference>
<proteinExistence type="predicted"/>
<dbReference type="RefSeq" id="WP_171222467.1">
    <property type="nucleotide sequence ID" value="NZ_CP121446.1"/>
</dbReference>
<keyword evidence="2" id="KW-0472">Membrane</keyword>
<dbReference type="Proteomes" id="UP000536509">
    <property type="component" value="Unassembled WGS sequence"/>
</dbReference>
<sequence length="342" mass="37683">MLRKILLRTIIVLLGLTLIGYIAFKVSPYPSALLIRSAFNKGGIESNKALERYVPKGIVSKLNITYDASDKDAKLDLYYPDSINSATTKLPVIVWTHGGGLISGSKEHVANYCKILASYGYMVVAIDYSVAPEAVYPTPVRQLNTALQFLTKNANLFPMDANQLFLAGDSGGSHISAQLATIVTSPDYAKATKVNPKILPHQIKGMILYCGPYETDKINTEGDFGAFMRTVLWSYSGDRNFVNNEYFKTASVLNFVTKDFPATFISVGNDDPLGYHSLALADKLDSLGVEVDRLFYPKGFAPKLPHEYQFNFETDAAKLALGKSMIFVQSKVKTPKNTTPDF</sequence>
<feature type="transmembrane region" description="Helical" evidence="2">
    <location>
        <begin position="5"/>
        <end position="24"/>
    </location>
</feature>
<evidence type="ECO:0000313" key="5">
    <source>
        <dbReference type="Proteomes" id="UP000536509"/>
    </source>
</evidence>
<protein>
    <submittedName>
        <fullName evidence="4">Alpha/beta hydrolase</fullName>
    </submittedName>
</protein>
<dbReference type="AlphaFoldDB" id="A0A7Y3VZ89"/>
<dbReference type="Pfam" id="PF20434">
    <property type="entry name" value="BD-FAE"/>
    <property type="match status" value="1"/>
</dbReference>
<dbReference type="PANTHER" id="PTHR48081">
    <property type="entry name" value="AB HYDROLASE SUPERFAMILY PROTEIN C4A8.06C"/>
    <property type="match status" value="1"/>
</dbReference>
<evidence type="ECO:0000313" key="4">
    <source>
        <dbReference type="EMBL" id="NNT72287.1"/>
    </source>
</evidence>